<keyword evidence="2" id="KW-0808">Transferase</keyword>
<protein>
    <submittedName>
        <fullName evidence="2">Histidine kinase-, DNA gyrase B-, and HSP90-like ATPase</fullName>
    </submittedName>
</protein>
<dbReference type="NCBIfam" id="NF047352">
    <property type="entry name" value="P_loop_sacsin"/>
    <property type="match status" value="1"/>
</dbReference>
<feature type="domain" description="Protein NO VEIN C-terminal" evidence="1">
    <location>
        <begin position="496"/>
        <end position="573"/>
    </location>
</feature>
<proteinExistence type="predicted"/>
<dbReference type="Pfam" id="PF13589">
    <property type="entry name" value="HATPase_c_3"/>
    <property type="match status" value="1"/>
</dbReference>
<dbReference type="Pfam" id="PF13020">
    <property type="entry name" value="NOV_C"/>
    <property type="match status" value="1"/>
</dbReference>
<dbReference type="SUPFAM" id="SSF55874">
    <property type="entry name" value="ATPase domain of HSP90 chaperone/DNA topoisomerase II/histidine kinase"/>
    <property type="match status" value="1"/>
</dbReference>
<organism evidence="2 3">
    <name type="scientific">Rhodococcus koreensis</name>
    <dbReference type="NCBI Taxonomy" id="99653"/>
    <lineage>
        <taxon>Bacteria</taxon>
        <taxon>Bacillati</taxon>
        <taxon>Actinomycetota</taxon>
        <taxon>Actinomycetes</taxon>
        <taxon>Mycobacteriales</taxon>
        <taxon>Nocardiaceae</taxon>
        <taxon>Rhodococcus</taxon>
    </lineage>
</organism>
<keyword evidence="2" id="KW-0418">Kinase</keyword>
<dbReference type="OrthoDB" id="9802640at2"/>
<dbReference type="Proteomes" id="UP000183561">
    <property type="component" value="Unassembled WGS sequence"/>
</dbReference>
<keyword evidence="3" id="KW-1185">Reference proteome</keyword>
<dbReference type="RefSeq" id="WP_072948253.1">
    <property type="nucleotide sequence ID" value="NZ_FNSV01000005.1"/>
</dbReference>
<dbReference type="InterPro" id="IPR036890">
    <property type="entry name" value="HATPase_C_sf"/>
</dbReference>
<evidence type="ECO:0000259" key="1">
    <source>
        <dbReference type="Pfam" id="PF13020"/>
    </source>
</evidence>
<gene>
    <name evidence="2" type="ORF">SAMN04490239_0860</name>
</gene>
<dbReference type="GO" id="GO:0016301">
    <property type="term" value="F:kinase activity"/>
    <property type="evidence" value="ECO:0007669"/>
    <property type="project" value="UniProtKB-KW"/>
</dbReference>
<evidence type="ECO:0000313" key="3">
    <source>
        <dbReference type="Proteomes" id="UP000183561"/>
    </source>
</evidence>
<name>A0A1H4KRR0_9NOCA</name>
<evidence type="ECO:0000313" key="2">
    <source>
        <dbReference type="EMBL" id="SEB61191.1"/>
    </source>
</evidence>
<dbReference type="EMBL" id="FNSV01000005">
    <property type="protein sequence ID" value="SEB61191.1"/>
    <property type="molecule type" value="Genomic_DNA"/>
</dbReference>
<dbReference type="AlphaFoldDB" id="A0A1H4KRR0"/>
<sequence>MELIDAVLGLQDDLVAEYRQAAGMFGELARIEALLAETYRDRVQYELLQNSDDAGSRSVEIEVSSSGRVVWRNDGRAMTGDDASALCRSASSTKTRGDTIGYRGIGFKSLAAVASRITVATAGCAFTFDRQAAAELLTTAGHHAGIHDVPLVRLPTAVTRTPNPFGAGVTFTIDPHSPNLPVLGPIDPIALLFLRTIESVTIHTDGRTHQYRAVRNEQQLELHWDDRVAHFVVLTGTSATVALPLNAQAVSLCTARGRLACFLPLNDRIGAPLVVSGDLLTDPSRTHATVADPSTTAVLQDAAAILANELRNPASAWFDRAWELMTIMEDPRSLLATGGISAEQSFLTALREELRHASIPFAVAPFAVPDEDLTIIFPAGAPRALYDQTNIGTARALRVAFGLPNLDVGPVLGQVVTSLSPATQSAAAQYVTEHLRALGRSATPVEQMVLDTIQNAAPAELGHCAAERAEPAPPRQVALREGFADVMQRWRTAEVAVMDWLNARGWDLKDVSKQNLGYDLVGVDNTGIAVMLEVKKVDRPDARFSMTNNEMGAIEAEPGQYLLAIVIGDGRYARLMLLDPKDRALPRERVCRAWEWQFTAWAEYGQFVDE</sequence>
<dbReference type="InterPro" id="IPR024975">
    <property type="entry name" value="NOV_C"/>
</dbReference>
<reference evidence="3" key="1">
    <citation type="submission" date="2016-10" db="EMBL/GenBank/DDBJ databases">
        <authorList>
            <person name="Varghese N."/>
            <person name="Submissions S."/>
        </authorList>
    </citation>
    <scope>NUCLEOTIDE SEQUENCE [LARGE SCALE GENOMIC DNA]</scope>
    <source>
        <strain evidence="3">DSM 44498</strain>
    </source>
</reference>
<dbReference type="Gene3D" id="3.30.565.10">
    <property type="entry name" value="Histidine kinase-like ATPase, C-terminal domain"/>
    <property type="match status" value="1"/>
</dbReference>
<accession>A0A1H4KRR0</accession>